<dbReference type="AlphaFoldDB" id="A0AAD2GW08"/>
<name>A0AAD2GW08_9AGAR</name>
<feature type="signal peptide" evidence="1">
    <location>
        <begin position="1"/>
        <end position="19"/>
    </location>
</feature>
<feature type="chain" id="PRO_5042440686" evidence="1">
    <location>
        <begin position="20"/>
        <end position="311"/>
    </location>
</feature>
<organism evidence="2 4">
    <name type="scientific">Mycena citricolor</name>
    <dbReference type="NCBI Taxonomy" id="2018698"/>
    <lineage>
        <taxon>Eukaryota</taxon>
        <taxon>Fungi</taxon>
        <taxon>Dikarya</taxon>
        <taxon>Basidiomycota</taxon>
        <taxon>Agaricomycotina</taxon>
        <taxon>Agaricomycetes</taxon>
        <taxon>Agaricomycetidae</taxon>
        <taxon>Agaricales</taxon>
        <taxon>Marasmiineae</taxon>
        <taxon>Mycenaceae</taxon>
        <taxon>Mycena</taxon>
    </lineage>
</organism>
<evidence type="ECO:0000313" key="4">
    <source>
        <dbReference type="Proteomes" id="UP001295794"/>
    </source>
</evidence>
<keyword evidence="4" id="KW-1185">Reference proteome</keyword>
<gene>
    <name evidence="2" type="ORF">MYCIT1_LOCUS2576</name>
    <name evidence="3" type="ORF">MYCIT1_LOCUS27016</name>
</gene>
<keyword evidence="1" id="KW-0732">Signal</keyword>
<comment type="caution">
    <text evidence="2">The sequence shown here is derived from an EMBL/GenBank/DDBJ whole genome shotgun (WGS) entry which is preliminary data.</text>
</comment>
<evidence type="ECO:0000256" key="1">
    <source>
        <dbReference type="SAM" id="SignalP"/>
    </source>
</evidence>
<evidence type="ECO:0000313" key="2">
    <source>
        <dbReference type="EMBL" id="CAK5263237.1"/>
    </source>
</evidence>
<proteinExistence type="predicted"/>
<dbReference type="EMBL" id="CAVNYO010000421">
    <property type="protein sequence ID" value="CAK5277859.1"/>
    <property type="molecule type" value="Genomic_DNA"/>
</dbReference>
<protein>
    <submittedName>
        <fullName evidence="2">Uncharacterized protein</fullName>
    </submittedName>
</protein>
<sequence>MKSTAILQLAFAAVSYVAAAPVRRGVDPSLVPEFGIAPGTNPTGTGDCEGNKGVAIPCTCPPDRDSFIAALSANVAFGHDVNNTVVPAPFPTDNSIQSQVTRIQTAITTLQNLHGPGVGCPAAATTFLAQIAALQAQPEISSTPAAAAATSSAAGAAGAAVGADPAGAGVITASATSASQAPNPTANSVAPTFDVSLVPEFGVIAGSQPDGTGNCKGANGVLIPCSCPPDRAAFIDSLSGNVAAGHDINNPGVGAAFPTDNSLASQITRFQTVISSMQNLHGAGVGCPAAATTWSSQLAALIAQQASEPGK</sequence>
<dbReference type="Proteomes" id="UP001295794">
    <property type="component" value="Unassembled WGS sequence"/>
</dbReference>
<reference evidence="2" key="1">
    <citation type="submission" date="2023-11" db="EMBL/GenBank/DDBJ databases">
        <authorList>
            <person name="De Vega J J."/>
            <person name="De Vega J J."/>
        </authorList>
    </citation>
    <scope>NUCLEOTIDE SEQUENCE</scope>
</reference>
<evidence type="ECO:0000313" key="3">
    <source>
        <dbReference type="EMBL" id="CAK5277859.1"/>
    </source>
</evidence>
<dbReference type="EMBL" id="CAVNYO010000037">
    <property type="protein sequence ID" value="CAK5263237.1"/>
    <property type="molecule type" value="Genomic_DNA"/>
</dbReference>
<accession>A0AAD2GW08</accession>